<comment type="caution">
    <text evidence="6">The sequence shown here is derived from an EMBL/GenBank/DDBJ whole genome shotgun (WGS) entry which is preliminary data.</text>
</comment>
<evidence type="ECO:0000313" key="7">
    <source>
        <dbReference type="Proteomes" id="UP000252254"/>
    </source>
</evidence>
<dbReference type="RefSeq" id="WP_113867950.1">
    <property type="nucleotide sequence ID" value="NZ_BAABQN010000004.1"/>
</dbReference>
<keyword evidence="1 4" id="KW-0663">Pyridoxal phosphate</keyword>
<feature type="active site" description="Proton acceptor" evidence="3">
    <location>
        <position position="185"/>
    </location>
</feature>
<dbReference type="InterPro" id="IPR000653">
    <property type="entry name" value="DegT/StrS_aminotransferase"/>
</dbReference>
<organism evidence="6 7">
    <name type="scientific">Paraliobacillus ryukyuensis</name>
    <dbReference type="NCBI Taxonomy" id="200904"/>
    <lineage>
        <taxon>Bacteria</taxon>
        <taxon>Bacillati</taxon>
        <taxon>Bacillota</taxon>
        <taxon>Bacilli</taxon>
        <taxon>Bacillales</taxon>
        <taxon>Bacillaceae</taxon>
        <taxon>Paraliobacillus</taxon>
    </lineage>
</organism>
<protein>
    <submittedName>
        <fullName evidence="6">dTDP-4-amino-4,6-dideoxygalactose transaminase</fullName>
    </submittedName>
</protein>
<dbReference type="OrthoDB" id="9810913at2"/>
<evidence type="ECO:0000256" key="3">
    <source>
        <dbReference type="PIRSR" id="PIRSR000390-1"/>
    </source>
</evidence>
<evidence type="ECO:0000256" key="1">
    <source>
        <dbReference type="ARBA" id="ARBA00022898"/>
    </source>
</evidence>
<dbReference type="Proteomes" id="UP000252254">
    <property type="component" value="Unassembled WGS sequence"/>
</dbReference>
<reference evidence="6 7" key="1">
    <citation type="submission" date="2018-06" db="EMBL/GenBank/DDBJ databases">
        <title>Genomic Encyclopedia of Type Strains, Phase IV (KMG-IV): sequencing the most valuable type-strain genomes for metagenomic binning, comparative biology and taxonomic classification.</title>
        <authorList>
            <person name="Goeker M."/>
        </authorList>
    </citation>
    <scope>NUCLEOTIDE SEQUENCE [LARGE SCALE GENOMIC DNA]</scope>
    <source>
        <strain evidence="6 7">DSM 15140</strain>
    </source>
</reference>
<dbReference type="Pfam" id="PF01041">
    <property type="entry name" value="DegT_DnrJ_EryC1"/>
    <property type="match status" value="1"/>
</dbReference>
<evidence type="ECO:0000256" key="4">
    <source>
        <dbReference type="PIRSR" id="PIRSR000390-2"/>
    </source>
</evidence>
<sequence length="367" mass="41175">MISLIDLQAQFCSIQPEIEKEVQYVLKSGNYIMGPQVRTLEKKIAERLEVQEAVSVANGTEALTLTLEAFHIGVGDEVITTPFTFIATAEAISRVGAIPVFADVDPSTGLIDPQQIENKLTTKTKAIIPVHLFGQAADMDAIMEIARQHGLVVIEDACQAFGATYNQKPVGALGDAACFSFFPTKNLGSLGDGGMIVTNHERKASHLRRLRVHGSDRKYYHEEIGYNSRLDTIQAAILLVCLKHIDQWNNRRRELAEVYLQAFQSIPDLSPIVERETNKHIYHLYCLNSPNRDHYVEHLKNNKIAAAIYYPVCLHQQKAYQFLGYQKGDFPHAEGLTETIFAIPMHPFLTADNQQKIIEVLKEVHPQ</sequence>
<accession>A0A366EEG4</accession>
<dbReference type="InterPro" id="IPR015421">
    <property type="entry name" value="PyrdxlP-dep_Trfase_major"/>
</dbReference>
<dbReference type="EMBL" id="QNRI01000003">
    <property type="protein sequence ID" value="RBO99808.1"/>
    <property type="molecule type" value="Genomic_DNA"/>
</dbReference>
<evidence type="ECO:0000313" key="6">
    <source>
        <dbReference type="EMBL" id="RBO99808.1"/>
    </source>
</evidence>
<dbReference type="InterPro" id="IPR015422">
    <property type="entry name" value="PyrdxlP-dep_Trfase_small"/>
</dbReference>
<dbReference type="AlphaFoldDB" id="A0A366EEG4"/>
<feature type="modified residue" description="N6-(pyridoxal phosphate)lysine" evidence="4">
    <location>
        <position position="185"/>
    </location>
</feature>
<name>A0A366EEG4_9BACI</name>
<dbReference type="SUPFAM" id="SSF53383">
    <property type="entry name" value="PLP-dependent transferases"/>
    <property type="match status" value="1"/>
</dbReference>
<dbReference type="GO" id="GO:0000271">
    <property type="term" value="P:polysaccharide biosynthetic process"/>
    <property type="evidence" value="ECO:0007669"/>
    <property type="project" value="TreeGrafter"/>
</dbReference>
<dbReference type="CDD" id="cd00616">
    <property type="entry name" value="AHBA_syn"/>
    <property type="match status" value="1"/>
</dbReference>
<dbReference type="PANTHER" id="PTHR30244">
    <property type="entry name" value="TRANSAMINASE"/>
    <property type="match status" value="1"/>
</dbReference>
<proteinExistence type="inferred from homology"/>
<dbReference type="PIRSF" id="PIRSF000390">
    <property type="entry name" value="PLP_StrS"/>
    <property type="match status" value="1"/>
</dbReference>
<dbReference type="Gene3D" id="3.90.1150.10">
    <property type="entry name" value="Aspartate Aminotransferase, domain 1"/>
    <property type="match status" value="1"/>
</dbReference>
<evidence type="ECO:0000256" key="5">
    <source>
        <dbReference type="RuleBase" id="RU004508"/>
    </source>
</evidence>
<comment type="similarity">
    <text evidence="2 5">Belongs to the DegT/DnrJ/EryC1 family.</text>
</comment>
<evidence type="ECO:0000256" key="2">
    <source>
        <dbReference type="ARBA" id="ARBA00037999"/>
    </source>
</evidence>
<dbReference type="Gene3D" id="3.40.640.10">
    <property type="entry name" value="Type I PLP-dependent aspartate aminotransferase-like (Major domain)"/>
    <property type="match status" value="1"/>
</dbReference>
<dbReference type="FunFam" id="3.40.640.10:FF:000089">
    <property type="entry name" value="Aminotransferase, DegT/DnrJ/EryC1/StrS family"/>
    <property type="match status" value="1"/>
</dbReference>
<gene>
    <name evidence="6" type="ORF">DES48_103135</name>
</gene>
<dbReference type="PANTHER" id="PTHR30244:SF36">
    <property type="entry name" value="3-OXO-GLUCOSE-6-PHOSPHATE:GLUTAMATE AMINOTRANSFERASE"/>
    <property type="match status" value="1"/>
</dbReference>
<dbReference type="GO" id="GO:0030170">
    <property type="term" value="F:pyridoxal phosphate binding"/>
    <property type="evidence" value="ECO:0007669"/>
    <property type="project" value="UniProtKB-ARBA"/>
</dbReference>
<dbReference type="STRING" id="200904.GCA_900168775_03391"/>
<dbReference type="GO" id="GO:0008483">
    <property type="term" value="F:transaminase activity"/>
    <property type="evidence" value="ECO:0007669"/>
    <property type="project" value="TreeGrafter"/>
</dbReference>
<keyword evidence="7" id="KW-1185">Reference proteome</keyword>
<dbReference type="InterPro" id="IPR015424">
    <property type="entry name" value="PyrdxlP-dep_Trfase"/>
</dbReference>